<keyword evidence="6" id="KW-0489">Methyltransferase</keyword>
<evidence type="ECO:0000313" key="6">
    <source>
        <dbReference type="EMBL" id="MBB4073967.1"/>
    </source>
</evidence>
<dbReference type="InterPro" id="IPR052527">
    <property type="entry name" value="Metal_cation-efflux_comp"/>
</dbReference>
<dbReference type="AlphaFoldDB" id="A0A840DUF8"/>
<comment type="subcellular location">
    <subcellularLocation>
        <location evidence="1">Membrane</location>
        <topology evidence="1">Multi-pass membrane protein</topology>
    </subcellularLocation>
</comment>
<keyword evidence="3 5" id="KW-1133">Transmembrane helix</keyword>
<proteinExistence type="predicted"/>
<organism evidence="6 7">
    <name type="scientific">Anoxybacteroides voinovskiense</name>
    <dbReference type="NCBI Taxonomy" id="230470"/>
    <lineage>
        <taxon>Bacteria</taxon>
        <taxon>Bacillati</taxon>
        <taxon>Bacillota</taxon>
        <taxon>Bacilli</taxon>
        <taxon>Bacillales</taxon>
        <taxon>Anoxybacillaceae</taxon>
        <taxon>Anoxybacteroides</taxon>
    </lineage>
</organism>
<dbReference type="Gene3D" id="1.20.120.1630">
    <property type="match status" value="1"/>
</dbReference>
<keyword evidence="4 5" id="KW-0472">Membrane</keyword>
<evidence type="ECO:0000256" key="3">
    <source>
        <dbReference type="ARBA" id="ARBA00022989"/>
    </source>
</evidence>
<accession>A0A840DUF8</accession>
<dbReference type="Proteomes" id="UP000559598">
    <property type="component" value="Unassembled WGS sequence"/>
</dbReference>
<feature type="transmembrane region" description="Helical" evidence="5">
    <location>
        <begin position="39"/>
        <end position="59"/>
    </location>
</feature>
<dbReference type="GO" id="GO:0032259">
    <property type="term" value="P:methylation"/>
    <property type="evidence" value="ECO:0007669"/>
    <property type="project" value="UniProtKB-KW"/>
</dbReference>
<keyword evidence="6" id="KW-0808">Transferase</keyword>
<dbReference type="EMBL" id="JACIDE010000009">
    <property type="protein sequence ID" value="MBB4073967.1"/>
    <property type="molecule type" value="Genomic_DNA"/>
</dbReference>
<dbReference type="InterPro" id="IPR007269">
    <property type="entry name" value="ICMT_MeTrfase"/>
</dbReference>
<name>A0A840DUF8_9BACL</name>
<evidence type="ECO:0000256" key="2">
    <source>
        <dbReference type="ARBA" id="ARBA00022692"/>
    </source>
</evidence>
<evidence type="ECO:0000256" key="4">
    <source>
        <dbReference type="ARBA" id="ARBA00023136"/>
    </source>
</evidence>
<dbReference type="Pfam" id="PF04140">
    <property type="entry name" value="ICMT"/>
    <property type="match status" value="1"/>
</dbReference>
<protein>
    <submittedName>
        <fullName evidence="6">Methyltransferase</fullName>
    </submittedName>
</protein>
<reference evidence="6 7" key="1">
    <citation type="submission" date="2020-08" db="EMBL/GenBank/DDBJ databases">
        <title>Genomic Encyclopedia of Type Strains, Phase IV (KMG-IV): sequencing the most valuable type-strain genomes for metagenomic binning, comparative biology and taxonomic classification.</title>
        <authorList>
            <person name="Goeker M."/>
        </authorList>
    </citation>
    <scope>NUCLEOTIDE SEQUENCE [LARGE SCALE GENOMIC DNA]</scope>
    <source>
        <strain evidence="6 7">DSM 17075</strain>
    </source>
</reference>
<dbReference type="PANTHER" id="PTHR43847:SF1">
    <property type="entry name" value="BLL3993 PROTEIN"/>
    <property type="match status" value="1"/>
</dbReference>
<keyword evidence="2 5" id="KW-0812">Transmembrane</keyword>
<evidence type="ECO:0000313" key="7">
    <source>
        <dbReference type="Proteomes" id="UP000559598"/>
    </source>
</evidence>
<evidence type="ECO:0000256" key="5">
    <source>
        <dbReference type="SAM" id="Phobius"/>
    </source>
</evidence>
<dbReference type="PANTHER" id="PTHR43847">
    <property type="entry name" value="BLL3993 PROTEIN"/>
    <property type="match status" value="1"/>
</dbReference>
<comment type="caution">
    <text evidence="6">The sequence shown here is derived from an EMBL/GenBank/DDBJ whole genome shotgun (WGS) entry which is preliminary data.</text>
</comment>
<evidence type="ECO:0000256" key="1">
    <source>
        <dbReference type="ARBA" id="ARBA00004141"/>
    </source>
</evidence>
<feature type="transmembrane region" description="Helical" evidence="5">
    <location>
        <begin position="119"/>
        <end position="145"/>
    </location>
</feature>
<dbReference type="GO" id="GO:0016020">
    <property type="term" value="C:membrane"/>
    <property type="evidence" value="ECO:0007669"/>
    <property type="project" value="UniProtKB-SubCell"/>
</dbReference>
<sequence length="180" mass="21123">MFYAFFFFLLCMRVGELLLAKRNERIVKAMGAKEFGQAHYRWIVLLHVAFLFSFFLEALMKGATLSSWWPFLLPLFFAVQLLRIWALFSLGVFWNTKIFVVPNVIVQKGPYRFLRHPNYVVVVLEIVLIPLLFRAYITAIVFSLLNAYLLSIRISAEEQALATMTNYNEIQKRPRFFPAK</sequence>
<dbReference type="GO" id="GO:0004671">
    <property type="term" value="F:protein C-terminal S-isoprenylcysteine carboxyl O-methyltransferase activity"/>
    <property type="evidence" value="ECO:0007669"/>
    <property type="project" value="InterPro"/>
</dbReference>
<keyword evidence="7" id="KW-1185">Reference proteome</keyword>
<gene>
    <name evidence="6" type="ORF">GGR02_001730</name>
</gene>